<sequence length="268" mass="31683">MTRYLVFFVFLLCGCQVSQTVSPQVVIYTYHSDPPFFLPDQPTDLSRAWVDRFNQWQSKIQLRVEHIERGVLNQRIEEGNPYLILWANPLFFISRDPMLLSSDTIFWDADILVSRKQQPIDYHRPPDLIGYRLGGRRGFYYKGLNELSDEGKLTRIDADNDNQNYERLLRQEVDLFIMQRSAWYYWRSNGLDETLLYVASEPHDGYSRHVLASAEYAELLRLINEFIAVSRQDAMWRAQLMKWGVEGLMNPFELELEELLDADVDKQR</sequence>
<keyword evidence="2" id="KW-1185">Reference proteome</keyword>
<reference evidence="1 2" key="1">
    <citation type="submission" date="2021-03" db="EMBL/GenBank/DDBJ databases">
        <title>novel species isolated from a fishpond in China.</title>
        <authorList>
            <person name="Lu H."/>
            <person name="Cai Z."/>
        </authorList>
    </citation>
    <scope>NUCLEOTIDE SEQUENCE [LARGE SCALE GENOMIC DNA]</scope>
    <source>
        <strain evidence="1 2">Y57</strain>
    </source>
</reference>
<evidence type="ECO:0000313" key="2">
    <source>
        <dbReference type="Proteomes" id="UP000663992"/>
    </source>
</evidence>
<accession>A0ABS3CY71</accession>
<protein>
    <submittedName>
        <fullName evidence="1">Transporter substrate-binding domain-containing protein</fullName>
    </submittedName>
</protein>
<dbReference type="SUPFAM" id="SSF53850">
    <property type="entry name" value="Periplasmic binding protein-like II"/>
    <property type="match status" value="1"/>
</dbReference>
<name>A0ABS3CY71_9ALTE</name>
<comment type="caution">
    <text evidence="1">The sequence shown here is derived from an EMBL/GenBank/DDBJ whole genome shotgun (WGS) entry which is preliminary data.</text>
</comment>
<dbReference type="Proteomes" id="UP000663992">
    <property type="component" value="Unassembled WGS sequence"/>
</dbReference>
<dbReference type="Gene3D" id="3.40.190.10">
    <property type="entry name" value="Periplasmic binding protein-like II"/>
    <property type="match status" value="2"/>
</dbReference>
<gene>
    <name evidence="1" type="ORF">J0A65_15485</name>
</gene>
<dbReference type="RefSeq" id="WP_206595223.1">
    <property type="nucleotide sequence ID" value="NZ_JAFKCS010000016.1"/>
</dbReference>
<dbReference type="PROSITE" id="PS51257">
    <property type="entry name" value="PROKAR_LIPOPROTEIN"/>
    <property type="match status" value="1"/>
</dbReference>
<evidence type="ECO:0000313" key="1">
    <source>
        <dbReference type="EMBL" id="MBN7821275.1"/>
    </source>
</evidence>
<proteinExistence type="predicted"/>
<dbReference type="EMBL" id="JAFKCS010000016">
    <property type="protein sequence ID" value="MBN7821275.1"/>
    <property type="molecule type" value="Genomic_DNA"/>
</dbReference>
<organism evidence="1 2">
    <name type="scientific">Bowmanella yangjiangensis</name>
    <dbReference type="NCBI Taxonomy" id="2811230"/>
    <lineage>
        <taxon>Bacteria</taxon>
        <taxon>Pseudomonadati</taxon>
        <taxon>Pseudomonadota</taxon>
        <taxon>Gammaproteobacteria</taxon>
        <taxon>Alteromonadales</taxon>
        <taxon>Alteromonadaceae</taxon>
        <taxon>Bowmanella</taxon>
    </lineage>
</organism>